<feature type="transmembrane region" description="Helical" evidence="2">
    <location>
        <begin position="124"/>
        <end position="145"/>
    </location>
</feature>
<dbReference type="EMBL" id="ML739070">
    <property type="protein sequence ID" value="KAE8354540.1"/>
    <property type="molecule type" value="Genomic_DNA"/>
</dbReference>
<keyword evidence="2" id="KW-1133">Transmembrane helix</keyword>
<accession>A0A5N6ZEN4</accession>
<feature type="compositionally biased region" description="Pro residues" evidence="1">
    <location>
        <begin position="37"/>
        <end position="46"/>
    </location>
</feature>
<name>A0A5N6ZEN4_9EURO</name>
<dbReference type="Proteomes" id="UP000327118">
    <property type="component" value="Unassembled WGS sequence"/>
</dbReference>
<reference evidence="4" key="1">
    <citation type="submission" date="2019-04" db="EMBL/GenBank/DDBJ databases">
        <title>Friends and foes A comparative genomics studyof 23 Aspergillus species from section Flavi.</title>
        <authorList>
            <consortium name="DOE Joint Genome Institute"/>
            <person name="Kjaerbolling I."/>
            <person name="Vesth T."/>
            <person name="Frisvad J.C."/>
            <person name="Nybo J.L."/>
            <person name="Theobald S."/>
            <person name="Kildgaard S."/>
            <person name="Isbrandt T."/>
            <person name="Kuo A."/>
            <person name="Sato A."/>
            <person name="Lyhne E.K."/>
            <person name="Kogle M.E."/>
            <person name="Wiebenga A."/>
            <person name="Kun R.S."/>
            <person name="Lubbers R.J."/>
            <person name="Makela M.R."/>
            <person name="Barry K."/>
            <person name="Chovatia M."/>
            <person name="Clum A."/>
            <person name="Daum C."/>
            <person name="Haridas S."/>
            <person name="He G."/>
            <person name="LaButti K."/>
            <person name="Lipzen A."/>
            <person name="Mondo S."/>
            <person name="Riley R."/>
            <person name="Salamov A."/>
            <person name="Simmons B.A."/>
            <person name="Magnuson J.K."/>
            <person name="Henrissat B."/>
            <person name="Mortensen U.H."/>
            <person name="Larsen T.O."/>
            <person name="Devries R.P."/>
            <person name="Grigoriev I.V."/>
            <person name="Machida M."/>
            <person name="Baker S.E."/>
            <person name="Andersen M.R."/>
        </authorList>
    </citation>
    <scope>NUCLEOTIDE SEQUENCE [LARGE SCALE GENOMIC DNA]</scope>
    <source>
        <strain evidence="4">CBS 553.77</strain>
    </source>
</reference>
<feature type="region of interest" description="Disordered" evidence="1">
    <location>
        <begin position="1"/>
        <end position="104"/>
    </location>
</feature>
<evidence type="ECO:0000313" key="3">
    <source>
        <dbReference type="EMBL" id="KAE8354540.1"/>
    </source>
</evidence>
<dbReference type="AlphaFoldDB" id="A0A5N6ZEN4"/>
<feature type="compositionally biased region" description="Polar residues" evidence="1">
    <location>
        <begin position="62"/>
        <end position="82"/>
    </location>
</feature>
<gene>
    <name evidence="3" type="ORF">BDV28DRAFT_79461</name>
</gene>
<keyword evidence="4" id="KW-1185">Reference proteome</keyword>
<sequence length="165" mass="17652">MAPSALAALGSPSWKEEKRVGSAKRRNTGSEAESLVPPNPSVPPDYDPTVGAKPYSPFYRHATSSHATPEQLTVQDKNTNVRISDLENGLRPSEESRNHQPSKLWAEKKRTCDWIRGLTKGQRIAVKAAIAILTLGTMVGIALGITSAVGGGVWKSDHQQGAIGS</sequence>
<feature type="compositionally biased region" description="Low complexity" evidence="1">
    <location>
        <begin position="1"/>
        <end position="13"/>
    </location>
</feature>
<dbReference type="OrthoDB" id="5387214at2759"/>
<keyword evidence="2" id="KW-0812">Transmembrane</keyword>
<keyword evidence="2" id="KW-0472">Membrane</keyword>
<proteinExistence type="predicted"/>
<evidence type="ECO:0000256" key="2">
    <source>
        <dbReference type="SAM" id="Phobius"/>
    </source>
</evidence>
<protein>
    <submittedName>
        <fullName evidence="3">Uncharacterized protein</fullName>
    </submittedName>
</protein>
<evidence type="ECO:0000313" key="4">
    <source>
        <dbReference type="Proteomes" id="UP000327118"/>
    </source>
</evidence>
<evidence type="ECO:0000256" key="1">
    <source>
        <dbReference type="SAM" id="MobiDB-lite"/>
    </source>
</evidence>
<organism evidence="3 4">
    <name type="scientific">Aspergillus coremiiformis</name>
    <dbReference type="NCBI Taxonomy" id="138285"/>
    <lineage>
        <taxon>Eukaryota</taxon>
        <taxon>Fungi</taxon>
        <taxon>Dikarya</taxon>
        <taxon>Ascomycota</taxon>
        <taxon>Pezizomycotina</taxon>
        <taxon>Eurotiomycetes</taxon>
        <taxon>Eurotiomycetidae</taxon>
        <taxon>Eurotiales</taxon>
        <taxon>Aspergillaceae</taxon>
        <taxon>Aspergillus</taxon>
        <taxon>Aspergillus subgen. Circumdati</taxon>
    </lineage>
</organism>